<dbReference type="EMBL" id="LR828254">
    <property type="protein sequence ID" value="CAD0363175.1"/>
    <property type="molecule type" value="Genomic_DNA"/>
</dbReference>
<proteinExistence type="predicted"/>
<geneLocation type="plasmid" evidence="1">
    <name>CFBP8129_p211</name>
</geneLocation>
<evidence type="ECO:0000313" key="1">
    <source>
        <dbReference type="EMBL" id="CAD0363178.1"/>
    </source>
</evidence>
<organism evidence="1">
    <name type="scientific">Xanthomonas hortorum pv. gardneri</name>
    <dbReference type="NCBI Taxonomy" id="2754056"/>
    <lineage>
        <taxon>Bacteria</taxon>
        <taxon>Pseudomonadati</taxon>
        <taxon>Pseudomonadota</taxon>
        <taxon>Gammaproteobacteria</taxon>
        <taxon>Lysobacterales</taxon>
        <taxon>Lysobacteraceae</taxon>
        <taxon>Xanthomonas</taxon>
    </lineage>
</organism>
<name>A0A6V7FIN7_9XANT</name>
<dbReference type="EMBL" id="LR828254">
    <property type="protein sequence ID" value="CAD0363178.1"/>
    <property type="molecule type" value="Genomic_DNA"/>
</dbReference>
<dbReference type="AlphaFoldDB" id="A0A6V7FIN7"/>
<gene>
    <name evidence="1" type="ORF">CFBP8129_46970</name>
</gene>
<protein>
    <submittedName>
        <fullName evidence="1">Uncharacterized protein</fullName>
    </submittedName>
</protein>
<sequence length="81" mass="9047">MYGPIASATSYASSTVARRFGHLVIAGEAGVALRVARTAFDADFLQLLDPLFIGLVRLAHGEYFRWISLYVNSPAHRRKFY</sequence>
<reference evidence="1" key="1">
    <citation type="submission" date="2020-07" db="EMBL/GenBank/DDBJ databases">
        <authorList>
            <person name="Pothier F. J."/>
        </authorList>
    </citation>
    <scope>NUCLEOTIDE SEQUENCE [LARGE SCALE GENOMIC DNA]</scope>
    <source>
        <plasmid evidence="1">CFBP8129_p211</plasmid>
    </source>
</reference>
<accession>A0A6V7FIN7</accession>
<keyword evidence="1" id="KW-0614">Plasmid</keyword>